<keyword evidence="2" id="KW-0472">Membrane</keyword>
<keyword evidence="4" id="KW-1185">Reference proteome</keyword>
<keyword evidence="2" id="KW-1133">Transmembrane helix</keyword>
<dbReference type="Pfam" id="PF10265">
    <property type="entry name" value="Miga"/>
    <property type="match status" value="1"/>
</dbReference>
<dbReference type="InterPro" id="IPR019392">
    <property type="entry name" value="Miga"/>
</dbReference>
<evidence type="ECO:0000313" key="4">
    <source>
        <dbReference type="Proteomes" id="UP001152799"/>
    </source>
</evidence>
<name>A0A9N9MX41_9CUCU</name>
<protein>
    <submittedName>
        <fullName evidence="3">Uncharacterized protein</fullName>
    </submittedName>
</protein>
<reference evidence="3" key="1">
    <citation type="submission" date="2022-01" db="EMBL/GenBank/DDBJ databases">
        <authorList>
            <person name="King R."/>
        </authorList>
    </citation>
    <scope>NUCLEOTIDE SEQUENCE</scope>
</reference>
<sequence>MSLLPHLGPVGEYLKHLRQLVPLKISLSTTQKMVLVSVGASILVVGGLARYLRRKKRVIDPAKLRRNNFSGKRSRASGVRSPNDTVSIASSGRRSAGYSNIYGDRYARQSSTIASTSEKTSVVSGSLASGSITLTAVEGGGGDGVLTPQQLGVVDVIISSNLGISNLYKQTSKYNIAVILLLRSVATESRRRLNVCRHLLKLVDIRKKCNVVDVDVRCDETVNNLNT</sequence>
<evidence type="ECO:0000313" key="3">
    <source>
        <dbReference type="EMBL" id="CAG9769121.1"/>
    </source>
</evidence>
<evidence type="ECO:0000256" key="1">
    <source>
        <dbReference type="SAM" id="MobiDB-lite"/>
    </source>
</evidence>
<feature type="region of interest" description="Disordered" evidence="1">
    <location>
        <begin position="70"/>
        <end position="91"/>
    </location>
</feature>
<dbReference type="EMBL" id="OU892281">
    <property type="protein sequence ID" value="CAG9769121.1"/>
    <property type="molecule type" value="Genomic_DNA"/>
</dbReference>
<organism evidence="3 4">
    <name type="scientific">Ceutorhynchus assimilis</name>
    <name type="common">cabbage seed weevil</name>
    <dbReference type="NCBI Taxonomy" id="467358"/>
    <lineage>
        <taxon>Eukaryota</taxon>
        <taxon>Metazoa</taxon>
        <taxon>Ecdysozoa</taxon>
        <taxon>Arthropoda</taxon>
        <taxon>Hexapoda</taxon>
        <taxon>Insecta</taxon>
        <taxon>Pterygota</taxon>
        <taxon>Neoptera</taxon>
        <taxon>Endopterygota</taxon>
        <taxon>Coleoptera</taxon>
        <taxon>Polyphaga</taxon>
        <taxon>Cucujiformia</taxon>
        <taxon>Curculionidae</taxon>
        <taxon>Ceutorhynchinae</taxon>
        <taxon>Ceutorhynchus</taxon>
    </lineage>
</organism>
<accession>A0A9N9MX41</accession>
<feature type="compositionally biased region" description="Polar residues" evidence="1">
    <location>
        <begin position="80"/>
        <end position="91"/>
    </location>
</feature>
<dbReference type="AlphaFoldDB" id="A0A9N9MX41"/>
<dbReference type="GO" id="GO:0008053">
    <property type="term" value="P:mitochondrial fusion"/>
    <property type="evidence" value="ECO:0007669"/>
    <property type="project" value="InterPro"/>
</dbReference>
<dbReference type="OrthoDB" id="6759640at2759"/>
<proteinExistence type="predicted"/>
<gene>
    <name evidence="3" type="ORF">CEUTPL_LOCUS9637</name>
</gene>
<feature type="transmembrane region" description="Helical" evidence="2">
    <location>
        <begin position="33"/>
        <end position="52"/>
    </location>
</feature>
<dbReference type="Proteomes" id="UP001152799">
    <property type="component" value="Chromosome 5"/>
</dbReference>
<evidence type="ECO:0000256" key="2">
    <source>
        <dbReference type="SAM" id="Phobius"/>
    </source>
</evidence>
<keyword evidence="2" id="KW-0812">Transmembrane</keyword>